<accession>A0A6J4TY12</accession>
<feature type="non-terminal residue" evidence="1">
    <location>
        <position position="1"/>
    </location>
</feature>
<feature type="non-terminal residue" evidence="1">
    <location>
        <position position="40"/>
    </location>
</feature>
<name>A0A6J4TY12_9ACTN</name>
<proteinExistence type="predicted"/>
<sequence length="40" mass="4217">PYRDRGPRGAGRGRVYGGVGKGACAALGGGYQGYPRRRHI</sequence>
<reference evidence="1" key="1">
    <citation type="submission" date="2020-02" db="EMBL/GenBank/DDBJ databases">
        <authorList>
            <person name="Meier V. D."/>
        </authorList>
    </citation>
    <scope>NUCLEOTIDE SEQUENCE</scope>
    <source>
        <strain evidence="1">AVDCRST_MAG05</strain>
    </source>
</reference>
<evidence type="ECO:0000313" key="1">
    <source>
        <dbReference type="EMBL" id="CAA9534924.1"/>
    </source>
</evidence>
<dbReference type="AlphaFoldDB" id="A0A6J4TY12"/>
<dbReference type="EMBL" id="CADCVM010000514">
    <property type="protein sequence ID" value="CAA9534924.1"/>
    <property type="molecule type" value="Genomic_DNA"/>
</dbReference>
<protein>
    <submittedName>
        <fullName evidence="1">Uncharacterized protein</fullName>
    </submittedName>
</protein>
<organism evidence="1">
    <name type="scientific">uncultured Rubrobacteraceae bacterium</name>
    <dbReference type="NCBI Taxonomy" id="349277"/>
    <lineage>
        <taxon>Bacteria</taxon>
        <taxon>Bacillati</taxon>
        <taxon>Actinomycetota</taxon>
        <taxon>Rubrobacteria</taxon>
        <taxon>Rubrobacterales</taxon>
        <taxon>Rubrobacteraceae</taxon>
        <taxon>environmental samples</taxon>
    </lineage>
</organism>
<gene>
    <name evidence="1" type="ORF">AVDCRST_MAG05-4759</name>
</gene>